<keyword evidence="1" id="KW-0614">Plasmid</keyword>
<dbReference type="EMBL" id="CP002476">
    <property type="protein sequence ID" value="ADW07784.1"/>
    <property type="molecule type" value="Genomic_DNA"/>
</dbReference>
<evidence type="ECO:0000313" key="1">
    <source>
        <dbReference type="EMBL" id="ADW07784.1"/>
    </source>
</evidence>
<reference evidence="1 2" key="1">
    <citation type="submission" date="2011-01" db="EMBL/GenBank/DDBJ databases">
        <title>Complete sequence of plasmid1 of Streptomyces flavogriseus ATCC 33331.</title>
        <authorList>
            <consortium name="US DOE Joint Genome Institute"/>
            <person name="Lucas S."/>
            <person name="Copeland A."/>
            <person name="Lapidus A."/>
            <person name="Cheng J.-F."/>
            <person name="Goodwin L."/>
            <person name="Pitluck S."/>
            <person name="Davenport K."/>
            <person name="Detter J.C."/>
            <person name="Han C."/>
            <person name="Tapia R."/>
            <person name="Land M."/>
            <person name="Hauser L."/>
            <person name="Kyrpides N."/>
            <person name="Ivanova N."/>
            <person name="Ovchinnikova G."/>
            <person name="Pagani I."/>
            <person name="Brumm P."/>
            <person name="Mead D."/>
            <person name="Woyke T."/>
        </authorList>
    </citation>
    <scope>NUCLEOTIDE SEQUENCE [LARGE SCALE GENOMIC DNA]</scope>
    <source>
        <strain evidence="2">ATCC 33331 / IAF-45CD</strain>
        <plasmid evidence="1 2">pSFLA01</plasmid>
    </source>
</reference>
<name>A0A8D4BDP7_STRFA</name>
<accession>A0A8D4BDP7</accession>
<dbReference type="Proteomes" id="UP000002066">
    <property type="component" value="Plasmid pSFLA01"/>
</dbReference>
<evidence type="ECO:0000313" key="2">
    <source>
        <dbReference type="Proteomes" id="UP000002066"/>
    </source>
</evidence>
<dbReference type="KEGG" id="sfa:Sfla_6444"/>
<gene>
    <name evidence="1" type="ORF">Sfla_6444</name>
</gene>
<sequence length="295" mass="30795">MNPPSAPDIYKDVPGAEVVFNAVAGEKSYLWSRNLTATSVSALKSGDNIGMTFAVRCQYSSGSALPQGAETGAYWAANLVPPGETSLAPGLRWLFQAPTTATYKCRLSVTSYSSIINNDRQVTMRIPAGAELGRLAVGSGATRWTLPTASATTVARGTTATTLGYTYTPTDGKQTTIVQDANLTTCVAGSRICAGGTSAYQGTEAETWIEAQPQMPNGDPCGGPIKGPVAKWSIPDAKHHQAATNTLNITKTQLGGCTQIRASLKVKDTAGNPVYIHAGHASEQIAATHGLAYTL</sequence>
<dbReference type="AlphaFoldDB" id="A0A8D4BDP7"/>
<proteinExistence type="predicted"/>
<organism evidence="1 2">
    <name type="scientific">Streptomyces pratensis (strain ATCC 33331 / IAF-45CD)</name>
    <dbReference type="NCBI Taxonomy" id="591167"/>
    <lineage>
        <taxon>Bacteria</taxon>
        <taxon>Bacillati</taxon>
        <taxon>Actinomycetota</taxon>
        <taxon>Actinomycetes</taxon>
        <taxon>Kitasatosporales</taxon>
        <taxon>Streptomycetaceae</taxon>
        <taxon>Streptomyces</taxon>
    </lineage>
</organism>
<geneLocation type="plasmid" evidence="1 2">
    <name>pSFLA01</name>
</geneLocation>
<protein>
    <submittedName>
        <fullName evidence="1">Uncharacterized protein</fullName>
    </submittedName>
</protein>